<evidence type="ECO:0000256" key="2">
    <source>
        <dbReference type="ARBA" id="ARBA00022649"/>
    </source>
</evidence>
<evidence type="ECO:0000256" key="1">
    <source>
        <dbReference type="ARBA" id="ARBA00022491"/>
    </source>
</evidence>
<dbReference type="Pfam" id="PF13508">
    <property type="entry name" value="Acetyltransf_7"/>
    <property type="match status" value="1"/>
</dbReference>
<keyword evidence="1" id="KW-0678">Repressor</keyword>
<proteinExistence type="predicted"/>
<protein>
    <submittedName>
        <fullName evidence="7">GNAT family acetyltransferase</fullName>
    </submittedName>
</protein>
<accession>A0A261G412</accession>
<comment type="caution">
    <text evidence="7">The sequence shown here is derived from an EMBL/GenBank/DDBJ whole genome shotgun (WGS) entry which is preliminary data.</text>
</comment>
<evidence type="ECO:0000256" key="3">
    <source>
        <dbReference type="ARBA" id="ARBA00022679"/>
    </source>
</evidence>
<dbReference type="PANTHER" id="PTHR36449:SF1">
    <property type="entry name" value="ACETYLTRANSFERASE"/>
    <property type="match status" value="1"/>
</dbReference>
<keyword evidence="8" id="KW-1185">Reference proteome</keyword>
<keyword evidence="2" id="KW-1277">Toxin-antitoxin system</keyword>
<dbReference type="AlphaFoldDB" id="A0A261G412"/>
<dbReference type="RefSeq" id="WP_244569261.1">
    <property type="nucleotide sequence ID" value="NZ_MWWY01000008.1"/>
</dbReference>
<dbReference type="Gene3D" id="3.40.630.30">
    <property type="match status" value="1"/>
</dbReference>
<evidence type="ECO:0000313" key="7">
    <source>
        <dbReference type="EMBL" id="OZG66152.1"/>
    </source>
</evidence>
<dbReference type="InterPro" id="IPR016181">
    <property type="entry name" value="Acyl_CoA_acyltransferase"/>
</dbReference>
<evidence type="ECO:0000259" key="6">
    <source>
        <dbReference type="Pfam" id="PF13508"/>
    </source>
</evidence>
<dbReference type="GO" id="GO:0016747">
    <property type="term" value="F:acyltransferase activity, transferring groups other than amino-acyl groups"/>
    <property type="evidence" value="ECO:0007669"/>
    <property type="project" value="InterPro"/>
</dbReference>
<reference evidence="7 8" key="1">
    <citation type="journal article" date="2017" name="BMC Genomics">
        <title>Comparative genomic and phylogenomic analyses of the Bifidobacteriaceae family.</title>
        <authorList>
            <person name="Lugli G.A."/>
            <person name="Milani C."/>
            <person name="Turroni F."/>
            <person name="Duranti S."/>
            <person name="Mancabelli L."/>
            <person name="Mangifesta M."/>
            <person name="Ferrario C."/>
            <person name="Modesto M."/>
            <person name="Mattarelli P."/>
            <person name="Jiri K."/>
            <person name="van Sinderen D."/>
            <person name="Ventura M."/>
        </authorList>
    </citation>
    <scope>NUCLEOTIDE SEQUENCE [LARGE SCALE GENOMIC DNA]</scope>
    <source>
        <strain evidence="7 8">DSM 100202</strain>
    </source>
</reference>
<dbReference type="SUPFAM" id="SSF55729">
    <property type="entry name" value="Acyl-CoA N-acyltransferases (Nat)"/>
    <property type="match status" value="1"/>
</dbReference>
<dbReference type="InterPro" id="IPR000182">
    <property type="entry name" value="GNAT_dom"/>
</dbReference>
<sequence length="162" mass="18168">MTSFTKPRKLLANDNIIRFDCGLPIVNDWLAKHYRTSKKQHTAVVYATFDGNALAGFYTLSTYSMTHEQASGWLRRNSPDPIPVILLGMLGVDMRYQTLHVGSQLLRDAILRAISAAEIIGARALVVEPATDRAVSFYEHYGFRHINDSTMMFIPLSFGTSN</sequence>
<dbReference type="PANTHER" id="PTHR36449">
    <property type="entry name" value="ACETYLTRANSFERASE-RELATED"/>
    <property type="match status" value="1"/>
</dbReference>
<organism evidence="7 8">
    <name type="scientific">Bifidobacterium hapali</name>
    <dbReference type="NCBI Taxonomy" id="1630172"/>
    <lineage>
        <taxon>Bacteria</taxon>
        <taxon>Bacillati</taxon>
        <taxon>Actinomycetota</taxon>
        <taxon>Actinomycetes</taxon>
        <taxon>Bifidobacteriales</taxon>
        <taxon>Bifidobacteriaceae</taxon>
        <taxon>Bifidobacterium</taxon>
    </lineage>
</organism>
<dbReference type="Proteomes" id="UP000216074">
    <property type="component" value="Unassembled WGS sequence"/>
</dbReference>
<keyword evidence="4" id="KW-0012">Acyltransferase</keyword>
<feature type="domain" description="N-acetyltransferase" evidence="6">
    <location>
        <begin position="52"/>
        <end position="144"/>
    </location>
</feature>
<evidence type="ECO:0000313" key="8">
    <source>
        <dbReference type="Proteomes" id="UP000216074"/>
    </source>
</evidence>
<comment type="catalytic activity">
    <reaction evidence="5">
        <text>glycyl-tRNA(Gly) + acetyl-CoA = N-acetylglycyl-tRNA(Gly) + CoA + H(+)</text>
        <dbReference type="Rhea" id="RHEA:81867"/>
        <dbReference type="Rhea" id="RHEA-COMP:9683"/>
        <dbReference type="Rhea" id="RHEA-COMP:19766"/>
        <dbReference type="ChEBI" id="CHEBI:15378"/>
        <dbReference type="ChEBI" id="CHEBI:57287"/>
        <dbReference type="ChEBI" id="CHEBI:57288"/>
        <dbReference type="ChEBI" id="CHEBI:78522"/>
        <dbReference type="ChEBI" id="CHEBI:232036"/>
    </reaction>
</comment>
<dbReference type="EMBL" id="MWWY01000008">
    <property type="protein sequence ID" value="OZG66152.1"/>
    <property type="molecule type" value="Genomic_DNA"/>
</dbReference>
<gene>
    <name evidence="7" type="ORF">BHAP_0472</name>
</gene>
<keyword evidence="3 7" id="KW-0808">Transferase</keyword>
<evidence type="ECO:0000256" key="5">
    <source>
        <dbReference type="ARBA" id="ARBA00049880"/>
    </source>
</evidence>
<name>A0A261G412_9BIFI</name>
<evidence type="ECO:0000256" key="4">
    <source>
        <dbReference type="ARBA" id="ARBA00023315"/>
    </source>
</evidence>